<evidence type="ECO:0000256" key="2">
    <source>
        <dbReference type="SAM" id="SignalP"/>
    </source>
</evidence>
<organism evidence="3 4">
    <name type="scientific">Treponema vincentii</name>
    <dbReference type="NCBI Taxonomy" id="69710"/>
    <lineage>
        <taxon>Bacteria</taxon>
        <taxon>Pseudomonadati</taxon>
        <taxon>Spirochaetota</taxon>
        <taxon>Spirochaetia</taxon>
        <taxon>Spirochaetales</taxon>
        <taxon>Treponemataceae</taxon>
        <taxon>Treponema</taxon>
    </lineage>
</organism>
<evidence type="ECO:0000313" key="3">
    <source>
        <dbReference type="EMBL" id="QHX44237.1"/>
    </source>
</evidence>
<dbReference type="Proteomes" id="UP000464374">
    <property type="component" value="Chromosome"/>
</dbReference>
<proteinExistence type="predicted"/>
<feature type="region of interest" description="Disordered" evidence="1">
    <location>
        <begin position="95"/>
        <end position="162"/>
    </location>
</feature>
<keyword evidence="2" id="KW-0732">Signal</keyword>
<evidence type="ECO:0000313" key="4">
    <source>
        <dbReference type="Proteomes" id="UP000464374"/>
    </source>
</evidence>
<dbReference type="KEGG" id="trz:GWP43_13130"/>
<name>A0A6P1Y314_9SPIR</name>
<gene>
    <name evidence="3" type="ORF">GWP43_13130</name>
</gene>
<dbReference type="EMBL" id="CP048020">
    <property type="protein sequence ID" value="QHX44237.1"/>
    <property type="molecule type" value="Genomic_DNA"/>
</dbReference>
<feature type="region of interest" description="Disordered" evidence="1">
    <location>
        <begin position="55"/>
        <end position="83"/>
    </location>
</feature>
<feature type="signal peptide" evidence="2">
    <location>
        <begin position="1"/>
        <end position="20"/>
    </location>
</feature>
<protein>
    <submittedName>
        <fullName evidence="3">Uncharacterized protein</fullName>
    </submittedName>
</protein>
<feature type="chain" id="PRO_5027083402" evidence="2">
    <location>
        <begin position="21"/>
        <end position="547"/>
    </location>
</feature>
<dbReference type="RefSeq" id="WP_162664514.1">
    <property type="nucleotide sequence ID" value="NZ_CP048020.1"/>
</dbReference>
<accession>A0A6P1Y314</accession>
<feature type="compositionally biased region" description="Low complexity" evidence="1">
    <location>
        <begin position="65"/>
        <end position="83"/>
    </location>
</feature>
<evidence type="ECO:0000256" key="1">
    <source>
        <dbReference type="SAM" id="MobiDB-lite"/>
    </source>
</evidence>
<reference evidence="3 4" key="1">
    <citation type="submission" date="2020-01" db="EMBL/GenBank/DDBJ databases">
        <title>Complete genome sequence of a human oral phylogroup 1 Treponema sp. strain ATCC 700766, originally isolated from periodontitis dental plaque.</title>
        <authorList>
            <person name="Chan Y."/>
            <person name="Huo Y.-B."/>
            <person name="Yu X.-L."/>
            <person name="Zeng H."/>
            <person name="Leung W.-K."/>
            <person name="Watt R.M."/>
        </authorList>
    </citation>
    <scope>NUCLEOTIDE SEQUENCE [LARGE SCALE GENOMIC DNA]</scope>
    <source>
        <strain evidence="3 4">OMZ 804</strain>
    </source>
</reference>
<dbReference type="AlphaFoldDB" id="A0A6P1Y314"/>
<sequence>MKKKWFIVLYIVLGVVTAFGQDAVGTSTDSKIVTEQAATTDRDQADGAIVPAQATGAEEAESPQEHAAALPESEASAAVSAADNGSTALPAAAENVSAAPAAHTDTGVTEFPASPAPNANAKDESSGTGTGIAPEQNNKAQEQKDVSQSVEMNEPTQQTKKVRPFSLHTGFVVSATAANNMVSVLDFFRPELVIDLNQLSKDTMKSGIHVGALLDVDTFFRFTVLEKHTVKFSITANGDVWGNLPKSLLDLAANGNPAIATGQTIHGTLNAKSNVFADAGLMYQFNNPTYGFSARVAYFAPVAYMENPSGTYRLSPHMTGGVVDGITLKAQGTANIYGYLPDYLANRNFSILEVLKNGGVDLSLTGVFRPTGWVAITGGIDYLPIMPIVTTKGMQATFNYDGSVANLLDGITSGGTSFFNQTTKTSLSGTLAKKKIMRPCKVSIGADFKPFQNDYLILSPFLAFPILNAKPYYVDGGLKIESRFAKVLGVYLDSRYVERMWKHEFCLFIDSRWFTFSLAASVASQDFKRAFTTLSGLGIKLGIGLGF</sequence>
<feature type="compositionally biased region" description="Polar residues" evidence="1">
    <location>
        <begin position="135"/>
        <end position="159"/>
    </location>
</feature>